<sequence>MRMQFDVHSRKLEKVQHPLSQMKMSTNLPIAVVQMMLIEGSQQKDLKETTGPKNLNTIYRCAEKTAEKKLESVDAVPYLVMQTRNLYRSLDHVNWWEPDHWKAKGTRSLTSVSLEGADPAEIRNGWLTLPHDKVNFSI</sequence>
<protein>
    <submittedName>
        <fullName evidence="1">Endopeptidase Clp ATP-binding subunit C</fullName>
    </submittedName>
</protein>
<proteinExistence type="predicted"/>
<evidence type="ECO:0000313" key="1">
    <source>
        <dbReference type="EMBL" id="KOB78880.1"/>
    </source>
</evidence>
<comment type="caution">
    <text evidence="1">The sequence shown here is derived from an EMBL/GenBank/DDBJ whole genome shotgun (WGS) entry which is preliminary data.</text>
</comment>
<name>A0A0L7LTU1_OPEBR</name>
<dbReference type="Proteomes" id="UP000037510">
    <property type="component" value="Unassembled WGS sequence"/>
</dbReference>
<keyword evidence="1" id="KW-0547">Nucleotide-binding</keyword>
<gene>
    <name evidence="1" type="ORF">OBRU01_01543</name>
</gene>
<dbReference type="EMBL" id="JTDY01000098">
    <property type="protein sequence ID" value="KOB78880.1"/>
    <property type="molecule type" value="Genomic_DNA"/>
</dbReference>
<organism evidence="1 2">
    <name type="scientific">Operophtera brumata</name>
    <name type="common">Winter moth</name>
    <name type="synonym">Phalaena brumata</name>
    <dbReference type="NCBI Taxonomy" id="104452"/>
    <lineage>
        <taxon>Eukaryota</taxon>
        <taxon>Metazoa</taxon>
        <taxon>Ecdysozoa</taxon>
        <taxon>Arthropoda</taxon>
        <taxon>Hexapoda</taxon>
        <taxon>Insecta</taxon>
        <taxon>Pterygota</taxon>
        <taxon>Neoptera</taxon>
        <taxon>Endopterygota</taxon>
        <taxon>Lepidoptera</taxon>
        <taxon>Glossata</taxon>
        <taxon>Ditrysia</taxon>
        <taxon>Geometroidea</taxon>
        <taxon>Geometridae</taxon>
        <taxon>Larentiinae</taxon>
        <taxon>Operophtera</taxon>
    </lineage>
</organism>
<dbReference type="AlphaFoldDB" id="A0A0L7LTU1"/>
<dbReference type="GO" id="GO:0005524">
    <property type="term" value="F:ATP binding"/>
    <property type="evidence" value="ECO:0007669"/>
    <property type="project" value="UniProtKB-KW"/>
</dbReference>
<reference evidence="1 2" key="1">
    <citation type="journal article" date="2015" name="Genome Biol. Evol.">
        <title>The genome of winter moth (Operophtera brumata) provides a genomic perspective on sexual dimorphism and phenology.</title>
        <authorList>
            <person name="Derks M.F."/>
            <person name="Smit S."/>
            <person name="Salis L."/>
            <person name="Schijlen E."/>
            <person name="Bossers A."/>
            <person name="Mateman C."/>
            <person name="Pijl A.S."/>
            <person name="de Ridder D."/>
            <person name="Groenen M.A."/>
            <person name="Visser M.E."/>
            <person name="Megens H.J."/>
        </authorList>
    </citation>
    <scope>NUCLEOTIDE SEQUENCE [LARGE SCALE GENOMIC DNA]</scope>
    <source>
        <strain evidence="1">WM2013NL</strain>
        <tissue evidence="1">Head and thorax</tissue>
    </source>
</reference>
<keyword evidence="2" id="KW-1185">Reference proteome</keyword>
<evidence type="ECO:0000313" key="2">
    <source>
        <dbReference type="Proteomes" id="UP000037510"/>
    </source>
</evidence>
<accession>A0A0L7LTU1</accession>
<keyword evidence="1" id="KW-0067">ATP-binding</keyword>